<dbReference type="Pfam" id="PF11322">
    <property type="entry name" value="DUF3124"/>
    <property type="match status" value="1"/>
</dbReference>
<evidence type="ECO:0000313" key="2">
    <source>
        <dbReference type="Proteomes" id="UP000199440"/>
    </source>
</evidence>
<evidence type="ECO:0008006" key="3">
    <source>
        <dbReference type="Google" id="ProtNLM"/>
    </source>
</evidence>
<dbReference type="EMBL" id="FNGV01000003">
    <property type="protein sequence ID" value="SDL92579.1"/>
    <property type="molecule type" value="Genomic_DNA"/>
</dbReference>
<dbReference type="AlphaFoldDB" id="A0A1G9P1Q7"/>
<protein>
    <recommendedName>
        <fullName evidence="3">DUF3124 domain-containing protein</fullName>
    </recommendedName>
</protein>
<proteinExistence type="predicted"/>
<dbReference type="OrthoDB" id="283474at2"/>
<accession>A0A1G9P1Q7</accession>
<organism evidence="1 2">
    <name type="scientific">Kriegella aquimaris</name>
    <dbReference type="NCBI Taxonomy" id="192904"/>
    <lineage>
        <taxon>Bacteria</taxon>
        <taxon>Pseudomonadati</taxon>
        <taxon>Bacteroidota</taxon>
        <taxon>Flavobacteriia</taxon>
        <taxon>Flavobacteriales</taxon>
        <taxon>Flavobacteriaceae</taxon>
        <taxon>Kriegella</taxon>
    </lineage>
</organism>
<reference evidence="1 2" key="1">
    <citation type="submission" date="2016-10" db="EMBL/GenBank/DDBJ databases">
        <authorList>
            <person name="de Groot N.N."/>
        </authorList>
    </citation>
    <scope>NUCLEOTIDE SEQUENCE [LARGE SCALE GENOMIC DNA]</scope>
    <source>
        <strain evidence="1 2">DSM 19886</strain>
    </source>
</reference>
<dbReference type="STRING" id="192904.SAMN04488514_103405"/>
<evidence type="ECO:0000313" key="1">
    <source>
        <dbReference type="EMBL" id="SDL92579.1"/>
    </source>
</evidence>
<sequence>MKHLYIISILAVLMGSCGEIQENKSSIDPVNLANREISLNASDSLNNGTTYLSVYSKIYSLSEHKTHDLTATVSLRNTDLKDSVFIKRATYYNTQGKLIRTYIGNPIFLKPMETVEIVINERDEHGGTGANFIFEWATKEPNSEPLFEGVMISTSGQQGLSFTTQGVKTN</sequence>
<name>A0A1G9P1Q7_9FLAO</name>
<dbReference type="RefSeq" id="WP_089888051.1">
    <property type="nucleotide sequence ID" value="NZ_FNGV01000003.1"/>
</dbReference>
<dbReference type="Proteomes" id="UP000199440">
    <property type="component" value="Unassembled WGS sequence"/>
</dbReference>
<keyword evidence="2" id="KW-1185">Reference proteome</keyword>
<dbReference type="PROSITE" id="PS51257">
    <property type="entry name" value="PROKAR_LIPOPROTEIN"/>
    <property type="match status" value="1"/>
</dbReference>
<gene>
    <name evidence="1" type="ORF">SAMN04488514_103405</name>
</gene>
<dbReference type="InterPro" id="IPR021471">
    <property type="entry name" value="DUF3124"/>
</dbReference>